<dbReference type="SUPFAM" id="SSF53756">
    <property type="entry name" value="UDP-Glycosyltransferase/glycogen phosphorylase"/>
    <property type="match status" value="1"/>
</dbReference>
<keyword evidence="2" id="KW-0328">Glycosyltransferase</keyword>
<dbReference type="Pfam" id="PF00534">
    <property type="entry name" value="Glycos_transf_1"/>
    <property type="match status" value="1"/>
</dbReference>
<protein>
    <submittedName>
        <fullName evidence="2">Glycosyl transferase, group 1 family</fullName>
        <ecNumber evidence="2">2.4.1.-</ecNumber>
    </submittedName>
</protein>
<dbReference type="PANTHER" id="PTHR12526">
    <property type="entry name" value="GLYCOSYLTRANSFERASE"/>
    <property type="match status" value="1"/>
</dbReference>
<dbReference type="AlphaFoldDB" id="C1F0W7"/>
<dbReference type="InParanoid" id="C1F0W7"/>
<dbReference type="EC" id="2.4.1.-" evidence="2"/>
<gene>
    <name evidence="2" type="ordered locus">ACP_0466</name>
</gene>
<evidence type="ECO:0000313" key="2">
    <source>
        <dbReference type="EMBL" id="ACO31358.1"/>
    </source>
</evidence>
<organism evidence="2 3">
    <name type="scientific">Acidobacterium capsulatum (strain ATCC 51196 / DSM 11244 / BCRC 80197 / JCM 7670 / NBRC 15755 / NCIMB 13165 / 161)</name>
    <dbReference type="NCBI Taxonomy" id="240015"/>
    <lineage>
        <taxon>Bacteria</taxon>
        <taxon>Pseudomonadati</taxon>
        <taxon>Acidobacteriota</taxon>
        <taxon>Terriglobia</taxon>
        <taxon>Terriglobales</taxon>
        <taxon>Acidobacteriaceae</taxon>
        <taxon>Acidobacterium</taxon>
    </lineage>
</organism>
<dbReference type="InterPro" id="IPR001296">
    <property type="entry name" value="Glyco_trans_1"/>
</dbReference>
<evidence type="ECO:0000259" key="1">
    <source>
        <dbReference type="Pfam" id="PF00534"/>
    </source>
</evidence>
<name>C1F0W7_ACIC5</name>
<dbReference type="GO" id="GO:0016757">
    <property type="term" value="F:glycosyltransferase activity"/>
    <property type="evidence" value="ECO:0007669"/>
    <property type="project" value="UniProtKB-KW"/>
</dbReference>
<proteinExistence type="predicted"/>
<feature type="domain" description="Glycosyl transferase family 1" evidence="1">
    <location>
        <begin position="215"/>
        <end position="364"/>
    </location>
</feature>
<dbReference type="Proteomes" id="UP000002207">
    <property type="component" value="Chromosome"/>
</dbReference>
<sequence>MATTESSLRVVLAVNGVFHHFELAHELAKRGMLERIYSTFPWSRLKREGLDRAYLKTHYVLHLTQHGMQQVMRVPAGLNKQIDRRVRSGLDAYVARTLPTCDVYVALSGAGVLSGYKAQQRGALYICDRGSSHIRYQDQILAEEYARWGVPRIAVDPYFIDREEREYEQSDAITVPSGFAYRSFVEMGVPEEKLHRIPYGVRLERFQPSGEPSRDAFHVLFAGTVGLRKGVGDLLEAFQLLRHPNKKLRIVGPVLPETKSIFANHKMDGIEVIGRLPQQELARYMSTSHVMVLPSIEEGLALVQGQAMACGCPLISSYHTGGEDLFDEGVEGFLVPIRSPQIIADRLQKLADDPLLQQQMRAAALARVQHLGGWEHYGSLWEGLIKKLSS</sequence>
<dbReference type="Gene3D" id="3.40.50.2000">
    <property type="entry name" value="Glycogen Phosphorylase B"/>
    <property type="match status" value="2"/>
</dbReference>
<dbReference type="HOGENOM" id="CLU_009583_37_1_0"/>
<keyword evidence="3" id="KW-1185">Reference proteome</keyword>
<accession>C1F0W7</accession>
<dbReference type="STRING" id="240015.ACP_0466"/>
<dbReference type="RefSeq" id="WP_012680858.1">
    <property type="nucleotide sequence ID" value="NC_012483.1"/>
</dbReference>
<dbReference type="EMBL" id="CP001472">
    <property type="protein sequence ID" value="ACO31358.1"/>
    <property type="molecule type" value="Genomic_DNA"/>
</dbReference>
<dbReference type="eggNOG" id="COG0438">
    <property type="taxonomic scope" value="Bacteria"/>
</dbReference>
<evidence type="ECO:0000313" key="3">
    <source>
        <dbReference type="Proteomes" id="UP000002207"/>
    </source>
</evidence>
<dbReference type="CDD" id="cd03801">
    <property type="entry name" value="GT4_PimA-like"/>
    <property type="match status" value="1"/>
</dbReference>
<dbReference type="CAZy" id="GT4">
    <property type="family name" value="Glycosyltransferase Family 4"/>
</dbReference>
<reference evidence="2 3" key="1">
    <citation type="journal article" date="2009" name="Appl. Environ. Microbiol.">
        <title>Three genomes from the phylum Acidobacteria provide insight into the lifestyles of these microorganisms in soils.</title>
        <authorList>
            <person name="Ward N.L."/>
            <person name="Challacombe J.F."/>
            <person name="Janssen P.H."/>
            <person name="Henrissat B."/>
            <person name="Coutinho P.M."/>
            <person name="Wu M."/>
            <person name="Xie G."/>
            <person name="Haft D.H."/>
            <person name="Sait M."/>
            <person name="Badger J."/>
            <person name="Barabote R.D."/>
            <person name="Bradley B."/>
            <person name="Brettin T.S."/>
            <person name="Brinkac L.M."/>
            <person name="Bruce D."/>
            <person name="Creasy T."/>
            <person name="Daugherty S.C."/>
            <person name="Davidsen T.M."/>
            <person name="DeBoy R.T."/>
            <person name="Detter J.C."/>
            <person name="Dodson R.J."/>
            <person name="Durkin A.S."/>
            <person name="Ganapathy A."/>
            <person name="Gwinn-Giglio M."/>
            <person name="Han C.S."/>
            <person name="Khouri H."/>
            <person name="Kiss H."/>
            <person name="Kothari S.P."/>
            <person name="Madupu R."/>
            <person name="Nelson K.E."/>
            <person name="Nelson W.C."/>
            <person name="Paulsen I."/>
            <person name="Penn K."/>
            <person name="Ren Q."/>
            <person name="Rosovitz M.J."/>
            <person name="Selengut J.D."/>
            <person name="Shrivastava S."/>
            <person name="Sullivan S.A."/>
            <person name="Tapia R."/>
            <person name="Thompson L.S."/>
            <person name="Watkins K.L."/>
            <person name="Yang Q."/>
            <person name="Yu C."/>
            <person name="Zafar N."/>
            <person name="Zhou L."/>
            <person name="Kuske C.R."/>
        </authorList>
    </citation>
    <scope>NUCLEOTIDE SEQUENCE [LARGE SCALE GENOMIC DNA]</scope>
    <source>
        <strain evidence="3">ATCC 51196 / DSM 11244 / BCRC 80197 / JCM 7670 / NBRC 15755 / NCIMB 13165 / 161</strain>
    </source>
</reference>
<dbReference type="KEGG" id="aca:ACP_0466"/>
<keyword evidence="2" id="KW-0808">Transferase</keyword>